<keyword evidence="6" id="KW-1133">Transmembrane helix</keyword>
<dbReference type="GO" id="GO:0050660">
    <property type="term" value="F:flavin adenine dinucleotide binding"/>
    <property type="evidence" value="ECO:0007669"/>
    <property type="project" value="InterPro"/>
</dbReference>
<organism evidence="8 9">
    <name type="scientific">Brenthis ino</name>
    <name type="common">lesser marbled fritillary</name>
    <dbReference type="NCBI Taxonomy" id="405034"/>
    <lineage>
        <taxon>Eukaryota</taxon>
        <taxon>Metazoa</taxon>
        <taxon>Ecdysozoa</taxon>
        <taxon>Arthropoda</taxon>
        <taxon>Hexapoda</taxon>
        <taxon>Insecta</taxon>
        <taxon>Pterygota</taxon>
        <taxon>Neoptera</taxon>
        <taxon>Endopterygota</taxon>
        <taxon>Lepidoptera</taxon>
        <taxon>Glossata</taxon>
        <taxon>Ditrysia</taxon>
        <taxon>Papilionoidea</taxon>
        <taxon>Nymphalidae</taxon>
        <taxon>Heliconiinae</taxon>
        <taxon>Argynnini</taxon>
        <taxon>Brenthis</taxon>
    </lineage>
</organism>
<feature type="non-terminal residue" evidence="8">
    <location>
        <position position="645"/>
    </location>
</feature>
<dbReference type="InterPro" id="IPR036188">
    <property type="entry name" value="FAD/NAD-bd_sf"/>
</dbReference>
<keyword evidence="6" id="KW-0472">Membrane</keyword>
<dbReference type="PIRSF" id="PIRSF000137">
    <property type="entry name" value="Alcohol_oxidase"/>
    <property type="match status" value="1"/>
</dbReference>
<evidence type="ECO:0000256" key="6">
    <source>
        <dbReference type="SAM" id="Phobius"/>
    </source>
</evidence>
<dbReference type="InterPro" id="IPR012132">
    <property type="entry name" value="GMC_OxRdtase"/>
</dbReference>
<dbReference type="OrthoDB" id="269227at2759"/>
<evidence type="ECO:0000256" key="4">
    <source>
        <dbReference type="ARBA" id="ARBA00022827"/>
    </source>
</evidence>
<name>A0A8J9Y195_9NEOP</name>
<protein>
    <recommendedName>
        <fullName evidence="7">Glucose-methanol-choline oxidoreductase N-terminal domain-containing protein</fullName>
    </recommendedName>
</protein>
<keyword evidence="9" id="KW-1185">Reference proteome</keyword>
<reference evidence="8" key="1">
    <citation type="submission" date="2021-12" db="EMBL/GenBank/DDBJ databases">
        <authorList>
            <person name="Martin H S."/>
        </authorList>
    </citation>
    <scope>NUCLEOTIDE SEQUENCE</scope>
</reference>
<dbReference type="PANTHER" id="PTHR11552:SF147">
    <property type="entry name" value="CHOLINE DEHYDROGENASE, MITOCHONDRIAL"/>
    <property type="match status" value="1"/>
</dbReference>
<dbReference type="Pfam" id="PF00732">
    <property type="entry name" value="GMC_oxred_N"/>
    <property type="match status" value="1"/>
</dbReference>
<dbReference type="EMBL" id="OV170230">
    <property type="protein sequence ID" value="CAH0715194.1"/>
    <property type="molecule type" value="Genomic_DNA"/>
</dbReference>
<dbReference type="GO" id="GO:0016614">
    <property type="term" value="F:oxidoreductase activity, acting on CH-OH group of donors"/>
    <property type="evidence" value="ECO:0007669"/>
    <property type="project" value="InterPro"/>
</dbReference>
<dbReference type="Proteomes" id="UP000838878">
    <property type="component" value="Chromosome 10"/>
</dbReference>
<keyword evidence="6" id="KW-0812">Transmembrane</keyword>
<feature type="domain" description="Glucose-methanol-choline oxidoreductase N-terminal" evidence="7">
    <location>
        <begin position="151"/>
        <end position="174"/>
    </location>
</feature>
<dbReference type="PROSITE" id="PS00623">
    <property type="entry name" value="GMC_OXRED_1"/>
    <property type="match status" value="1"/>
</dbReference>
<evidence type="ECO:0000256" key="1">
    <source>
        <dbReference type="ARBA" id="ARBA00001974"/>
    </source>
</evidence>
<evidence type="ECO:0000256" key="2">
    <source>
        <dbReference type="ARBA" id="ARBA00010790"/>
    </source>
</evidence>
<sequence>MLKHTEGRYINSLQEEQDMKKQKFTRLDVFLIVLTVVTALWLGGWLRVLSDAATLSQKGNVYFGDSISDGDEFNYIVVGAGAAGSVVAARLTMAGFHVLLVEAGGDPNFFTKIPGATFAFSGSSMDWNYETQPNNKSCLGSKGQRCRLSRGRCLGGSTSINYMMYTRGNRHDYEFNVTGWTWEDMEPYFLRFEGLRDLYSLPQSSESYHNTSGIMSVGYFEDSGNPWRHRLIDGLKSLNIPYNPDVNAKSQIGVSRIFGYILNGERVSTATTYLDRKAVKRKLKIAKNSRCTGVIIDGDNIARGVTISRGFNDTLRVFAKHEVVLSAGTFNSAQLLMLSGVGPKEHLEEFSIPVKADLPVGDGMSDHVLPVINIKVDHDAKSIFHPLTIVSKSLDALQWLITRSGPLASNGLTDVTAFFNTNCYNYTLRSLINDRPECEIPTTQLIYAYIEKGIVNPARTIYEASTSYNNDILHQILSENEESAYITVSPVVLRPESRGWVRLASLDPLAHPLIKPNYLDDKRDLQEIIRSIKILEQVVETPIYKKYNASIQKLHLPGCPDIDADEYWECFVRHTTHSVQHAVGTVALGSVLDERLRVRGINRLRVADASVLPLVPRGNTAAAVIAIGERISDFLIQDRELEFKI</sequence>
<evidence type="ECO:0000256" key="3">
    <source>
        <dbReference type="ARBA" id="ARBA00022630"/>
    </source>
</evidence>
<comment type="cofactor">
    <cofactor evidence="1">
        <name>FAD</name>
        <dbReference type="ChEBI" id="CHEBI:57692"/>
    </cofactor>
</comment>
<comment type="similarity">
    <text evidence="2 5">Belongs to the GMC oxidoreductase family.</text>
</comment>
<dbReference type="InterPro" id="IPR000172">
    <property type="entry name" value="GMC_OxRdtase_N"/>
</dbReference>
<dbReference type="SUPFAM" id="SSF54373">
    <property type="entry name" value="FAD-linked reductases, C-terminal domain"/>
    <property type="match status" value="1"/>
</dbReference>
<dbReference type="PANTHER" id="PTHR11552">
    <property type="entry name" value="GLUCOSE-METHANOL-CHOLINE GMC OXIDOREDUCTASE"/>
    <property type="match status" value="1"/>
</dbReference>
<feature type="transmembrane region" description="Helical" evidence="6">
    <location>
        <begin position="29"/>
        <end position="48"/>
    </location>
</feature>
<dbReference type="Pfam" id="PF05199">
    <property type="entry name" value="GMC_oxred_C"/>
    <property type="match status" value="1"/>
</dbReference>
<dbReference type="Gene3D" id="3.30.560.10">
    <property type="entry name" value="Glucose Oxidase, domain 3"/>
    <property type="match status" value="1"/>
</dbReference>
<keyword evidence="3 5" id="KW-0285">Flavoprotein</keyword>
<evidence type="ECO:0000313" key="9">
    <source>
        <dbReference type="Proteomes" id="UP000838878"/>
    </source>
</evidence>
<proteinExistence type="inferred from homology"/>
<evidence type="ECO:0000259" key="7">
    <source>
        <dbReference type="PROSITE" id="PS00623"/>
    </source>
</evidence>
<evidence type="ECO:0000256" key="5">
    <source>
        <dbReference type="RuleBase" id="RU003968"/>
    </source>
</evidence>
<dbReference type="AlphaFoldDB" id="A0A8J9Y195"/>
<dbReference type="Gene3D" id="3.50.50.60">
    <property type="entry name" value="FAD/NAD(P)-binding domain"/>
    <property type="match status" value="1"/>
</dbReference>
<evidence type="ECO:0000313" key="8">
    <source>
        <dbReference type="EMBL" id="CAH0715194.1"/>
    </source>
</evidence>
<accession>A0A8J9Y195</accession>
<dbReference type="SUPFAM" id="SSF51905">
    <property type="entry name" value="FAD/NAD(P)-binding domain"/>
    <property type="match status" value="1"/>
</dbReference>
<dbReference type="InterPro" id="IPR007867">
    <property type="entry name" value="GMC_OxRtase_C"/>
</dbReference>
<gene>
    <name evidence="8" type="ORF">BINO364_LOCUS2163</name>
</gene>
<keyword evidence="4 5" id="KW-0274">FAD</keyword>